<evidence type="ECO:0000256" key="2">
    <source>
        <dbReference type="ARBA" id="ARBA00022617"/>
    </source>
</evidence>
<keyword evidence="3" id="KW-0201">Cytochrome c-type biogenesis</keyword>
<dbReference type="GO" id="GO:0020037">
    <property type="term" value="F:heme binding"/>
    <property type="evidence" value="ECO:0007669"/>
    <property type="project" value="InterPro"/>
</dbReference>
<proteinExistence type="predicted"/>
<dbReference type="InterPro" id="IPR012340">
    <property type="entry name" value="NA-bd_OB-fold"/>
</dbReference>
<gene>
    <name evidence="6" type="ORF">F4148_10125</name>
</gene>
<dbReference type="Gene3D" id="2.40.50.140">
    <property type="entry name" value="Nucleic acid-binding proteins"/>
    <property type="match status" value="1"/>
</dbReference>
<keyword evidence="5" id="KW-0812">Transmembrane</keyword>
<dbReference type="Pfam" id="PF03100">
    <property type="entry name" value="CcmE"/>
    <property type="match status" value="1"/>
</dbReference>
<dbReference type="InterPro" id="IPR004329">
    <property type="entry name" value="CcmE"/>
</dbReference>
<keyword evidence="4 5" id="KW-0472">Membrane</keyword>
<dbReference type="AlphaFoldDB" id="A0A6B1G1S6"/>
<feature type="transmembrane region" description="Helical" evidence="5">
    <location>
        <begin position="36"/>
        <end position="55"/>
    </location>
</feature>
<dbReference type="EMBL" id="VYDA01000367">
    <property type="protein sequence ID" value="MYH62091.1"/>
    <property type="molecule type" value="Genomic_DNA"/>
</dbReference>
<sequence length="170" mass="18960">MTAPSPLQEEPNEEELWEGPIPAHLARKRTGIKPQFLVAGLVLVGVIIALMVYGLTTAKAYWLTVDEVHQRSDSLVSQRLRVNGVVVEGSEDWNAEEVTLRFKIQDEENPGRQLSVVHYEPRPDNFHRAASVIVEGELLQGGVIEADVLLLKCPSRYEEAPEDILLQAVN</sequence>
<dbReference type="SUPFAM" id="SSF82093">
    <property type="entry name" value="Heme chaperone CcmE"/>
    <property type="match status" value="1"/>
</dbReference>
<accession>A0A6B1G1S6</accession>
<dbReference type="InterPro" id="IPR036127">
    <property type="entry name" value="CcmE-like_sf"/>
</dbReference>
<keyword evidence="5" id="KW-1133">Transmembrane helix</keyword>
<dbReference type="GO" id="GO:0005886">
    <property type="term" value="C:plasma membrane"/>
    <property type="evidence" value="ECO:0007669"/>
    <property type="project" value="InterPro"/>
</dbReference>
<dbReference type="GO" id="GO:0017004">
    <property type="term" value="P:cytochrome complex assembly"/>
    <property type="evidence" value="ECO:0007669"/>
    <property type="project" value="UniProtKB-KW"/>
</dbReference>
<comment type="caution">
    <text evidence="6">The sequence shown here is derived from an EMBL/GenBank/DDBJ whole genome shotgun (WGS) entry which is preliminary data.</text>
</comment>
<dbReference type="GO" id="GO:0017003">
    <property type="term" value="P:protein-heme linkage"/>
    <property type="evidence" value="ECO:0007669"/>
    <property type="project" value="InterPro"/>
</dbReference>
<comment type="subcellular location">
    <subcellularLocation>
        <location evidence="1">Membrane</location>
    </subcellularLocation>
</comment>
<evidence type="ECO:0000313" key="6">
    <source>
        <dbReference type="EMBL" id="MYH62091.1"/>
    </source>
</evidence>
<protein>
    <submittedName>
        <fullName evidence="6">Cytochrome c maturation protein CcmE</fullName>
    </submittedName>
</protein>
<organism evidence="6">
    <name type="scientific">Caldilineaceae bacterium SB0675_bin_29</name>
    <dbReference type="NCBI Taxonomy" id="2605266"/>
    <lineage>
        <taxon>Bacteria</taxon>
        <taxon>Bacillati</taxon>
        <taxon>Chloroflexota</taxon>
        <taxon>Caldilineae</taxon>
        <taxon>Caldilineales</taxon>
        <taxon>Caldilineaceae</taxon>
    </lineage>
</organism>
<evidence type="ECO:0000256" key="5">
    <source>
        <dbReference type="SAM" id="Phobius"/>
    </source>
</evidence>
<keyword evidence="2" id="KW-0479">Metal-binding</keyword>
<keyword evidence="2" id="KW-0408">Iron</keyword>
<evidence type="ECO:0000256" key="3">
    <source>
        <dbReference type="ARBA" id="ARBA00022748"/>
    </source>
</evidence>
<evidence type="ECO:0000256" key="4">
    <source>
        <dbReference type="ARBA" id="ARBA00023136"/>
    </source>
</evidence>
<evidence type="ECO:0000256" key="1">
    <source>
        <dbReference type="ARBA" id="ARBA00004370"/>
    </source>
</evidence>
<name>A0A6B1G1S6_9CHLR</name>
<keyword evidence="2" id="KW-0349">Heme</keyword>
<reference evidence="6" key="1">
    <citation type="submission" date="2019-09" db="EMBL/GenBank/DDBJ databases">
        <title>Characterisation of the sponge microbiome using genome-centric metagenomics.</title>
        <authorList>
            <person name="Engelberts J.P."/>
            <person name="Robbins S.J."/>
            <person name="De Goeij J.M."/>
            <person name="Aranda M."/>
            <person name="Bell S.C."/>
            <person name="Webster N.S."/>
        </authorList>
    </citation>
    <scope>NUCLEOTIDE SEQUENCE</scope>
    <source>
        <strain evidence="6">SB0675_bin_29</strain>
    </source>
</reference>